<evidence type="ECO:0000256" key="4">
    <source>
        <dbReference type="ARBA" id="ARBA00022989"/>
    </source>
</evidence>
<evidence type="ECO:0000256" key="2">
    <source>
        <dbReference type="ARBA" id="ARBA00022475"/>
    </source>
</evidence>
<reference evidence="7 8" key="1">
    <citation type="submission" date="2018-08" db="EMBL/GenBank/DDBJ databases">
        <title>Sequencing the genomes of 1000 actinobacteria strains.</title>
        <authorList>
            <person name="Klenk H.-P."/>
        </authorList>
    </citation>
    <scope>NUCLEOTIDE SEQUENCE [LARGE SCALE GENOMIC DNA]</scope>
    <source>
        <strain evidence="7 8">DSM 22891</strain>
    </source>
</reference>
<feature type="transmembrane region" description="Helical" evidence="6">
    <location>
        <begin position="37"/>
        <end position="58"/>
    </location>
</feature>
<comment type="subcellular location">
    <subcellularLocation>
        <location evidence="1">Cell membrane</location>
        <topology evidence="1">Multi-pass membrane protein</topology>
    </subcellularLocation>
</comment>
<evidence type="ECO:0000256" key="5">
    <source>
        <dbReference type="ARBA" id="ARBA00023136"/>
    </source>
</evidence>
<dbReference type="InterPro" id="IPR050367">
    <property type="entry name" value="APC_superfamily"/>
</dbReference>
<dbReference type="GO" id="GO:0005886">
    <property type="term" value="C:plasma membrane"/>
    <property type="evidence" value="ECO:0007669"/>
    <property type="project" value="UniProtKB-SubCell"/>
</dbReference>
<comment type="caution">
    <text evidence="7">The sequence shown here is derived from an EMBL/GenBank/DDBJ whole genome shotgun (WGS) entry which is preliminary data.</text>
</comment>
<proteinExistence type="predicted"/>
<feature type="transmembrane region" description="Helical" evidence="6">
    <location>
        <begin position="175"/>
        <end position="194"/>
    </location>
</feature>
<keyword evidence="5 6" id="KW-0472">Membrane</keyword>
<protein>
    <submittedName>
        <fullName evidence="7">Amino acid exporter (AAE family)</fullName>
    </submittedName>
</protein>
<organism evidence="7 8">
    <name type="scientific">Thermasporomyces composti</name>
    <dbReference type="NCBI Taxonomy" id="696763"/>
    <lineage>
        <taxon>Bacteria</taxon>
        <taxon>Bacillati</taxon>
        <taxon>Actinomycetota</taxon>
        <taxon>Actinomycetes</taxon>
        <taxon>Propionibacteriales</taxon>
        <taxon>Nocardioidaceae</taxon>
        <taxon>Thermasporomyces</taxon>
    </lineage>
</organism>
<keyword evidence="4 6" id="KW-1133">Transmembrane helix</keyword>
<dbReference type="Pfam" id="PF13520">
    <property type="entry name" value="AA_permease_2"/>
    <property type="match status" value="1"/>
</dbReference>
<feature type="transmembrane region" description="Helical" evidence="6">
    <location>
        <begin position="367"/>
        <end position="397"/>
    </location>
</feature>
<dbReference type="GO" id="GO:0022857">
    <property type="term" value="F:transmembrane transporter activity"/>
    <property type="evidence" value="ECO:0007669"/>
    <property type="project" value="InterPro"/>
</dbReference>
<feature type="transmembrane region" description="Helical" evidence="6">
    <location>
        <begin position="311"/>
        <end position="329"/>
    </location>
</feature>
<dbReference type="InterPro" id="IPR002293">
    <property type="entry name" value="AA/rel_permease1"/>
</dbReference>
<dbReference type="EMBL" id="QTUC01000001">
    <property type="protein sequence ID" value="REF35519.1"/>
    <property type="molecule type" value="Genomic_DNA"/>
</dbReference>
<feature type="transmembrane region" description="Helical" evidence="6">
    <location>
        <begin position="112"/>
        <end position="131"/>
    </location>
</feature>
<keyword evidence="8" id="KW-1185">Reference proteome</keyword>
<evidence type="ECO:0000313" key="8">
    <source>
        <dbReference type="Proteomes" id="UP000256485"/>
    </source>
</evidence>
<keyword evidence="3 6" id="KW-0812">Transmembrane</keyword>
<feature type="transmembrane region" description="Helical" evidence="6">
    <location>
        <begin position="215"/>
        <end position="237"/>
    </location>
</feature>
<dbReference type="RefSeq" id="WP_115849293.1">
    <property type="nucleotide sequence ID" value="NZ_QTUC01000001.1"/>
</dbReference>
<dbReference type="Proteomes" id="UP000256485">
    <property type="component" value="Unassembled WGS sequence"/>
</dbReference>
<feature type="transmembrane region" description="Helical" evidence="6">
    <location>
        <begin position="79"/>
        <end position="106"/>
    </location>
</feature>
<keyword evidence="2" id="KW-1003">Cell membrane</keyword>
<name>A0A3D9V218_THECX</name>
<dbReference type="PANTHER" id="PTHR42770:SF13">
    <property type="entry name" value="L-METHIONINE_BRANCHED-CHAIN AMINO ACID EXPORTER YJEH"/>
    <property type="match status" value="1"/>
</dbReference>
<dbReference type="Gene3D" id="1.20.1740.10">
    <property type="entry name" value="Amino acid/polyamine transporter I"/>
    <property type="match status" value="1"/>
</dbReference>
<evidence type="ECO:0000256" key="3">
    <source>
        <dbReference type="ARBA" id="ARBA00022692"/>
    </source>
</evidence>
<dbReference type="AlphaFoldDB" id="A0A3D9V218"/>
<gene>
    <name evidence="7" type="ORF">DFJ64_0900</name>
</gene>
<evidence type="ECO:0000256" key="6">
    <source>
        <dbReference type="SAM" id="Phobius"/>
    </source>
</evidence>
<dbReference type="OrthoDB" id="9117841at2"/>
<evidence type="ECO:0000256" key="1">
    <source>
        <dbReference type="ARBA" id="ARBA00004651"/>
    </source>
</evidence>
<feature type="transmembrane region" description="Helical" evidence="6">
    <location>
        <begin position="335"/>
        <end position="355"/>
    </location>
</feature>
<accession>A0A3D9V218</accession>
<feature type="transmembrane region" description="Helical" evidence="6">
    <location>
        <begin position="257"/>
        <end position="278"/>
    </location>
</feature>
<dbReference type="PIRSF" id="PIRSF006060">
    <property type="entry name" value="AA_transporter"/>
    <property type="match status" value="1"/>
</dbReference>
<evidence type="ECO:0000313" key="7">
    <source>
        <dbReference type="EMBL" id="REF35519.1"/>
    </source>
</evidence>
<dbReference type="PANTHER" id="PTHR42770">
    <property type="entry name" value="AMINO ACID TRANSPORTER-RELATED"/>
    <property type="match status" value="1"/>
</dbReference>
<feature type="transmembrane region" description="Helical" evidence="6">
    <location>
        <begin position="143"/>
        <end position="163"/>
    </location>
</feature>
<sequence>MLNVPRGAAMYVGALVGPGLLLVPALAVQAAGPASILAWLGVLALSAPLAWTFVTLAVRYPTAEGVAAYVRAAFGETAAGLAGTCFVGGVFVGAPAVALTGGLYVAELTESGTGVAVAVGLAIAGAVLAANAVSLRLSSGVQLALASVLVGIVALAVLVALPGNVTRNWTPFAPHGWWAVGTAANILMWLIFGWEAMAQLAGDFRRPDRDLPRAAAIAFGTITLLYAGLGVATIVVTADASSHVPLADLMAVGFGEVGRAATALLALVLTMGAMNVYVGSSAKLVEALVKARALPRWLSDGTDRDIPRRPLVVLGVLCVCLLGVLAAGVMTPDGLIRATSACFVAVYVLALAAAVRLLTGRQQIAAVVALALVCVVGVFSAGYLLVPALAAGLAIAVRRSASRRALVSADPSSPREEVTVGTQAECTVGSAEGHR</sequence>